<dbReference type="SUPFAM" id="SSF81891">
    <property type="entry name" value="Poly A polymerase C-terminal region-like"/>
    <property type="match status" value="1"/>
</dbReference>
<evidence type="ECO:0000256" key="7">
    <source>
        <dbReference type="ARBA" id="ARBA00022842"/>
    </source>
</evidence>
<dbReference type="Gene3D" id="1.10.3090.10">
    <property type="entry name" value="cca-adding enzyme, domain 2"/>
    <property type="match status" value="1"/>
</dbReference>
<dbReference type="Gene3D" id="3.30.460.10">
    <property type="entry name" value="Beta Polymerase, domain 2"/>
    <property type="match status" value="1"/>
</dbReference>
<accession>A0ABX2I488</accession>
<comment type="similarity">
    <text evidence="9">Belongs to the tRNA nucleotidyltransferase/poly(A) polymerase family.</text>
</comment>
<evidence type="ECO:0000256" key="3">
    <source>
        <dbReference type="ARBA" id="ARBA00022694"/>
    </source>
</evidence>
<evidence type="ECO:0000256" key="1">
    <source>
        <dbReference type="ARBA" id="ARBA00001946"/>
    </source>
</evidence>
<evidence type="ECO:0000259" key="10">
    <source>
        <dbReference type="Pfam" id="PF01743"/>
    </source>
</evidence>
<dbReference type="PANTHER" id="PTHR46173">
    <property type="entry name" value="CCA TRNA NUCLEOTIDYLTRANSFERASE 1, MITOCHONDRIAL"/>
    <property type="match status" value="1"/>
</dbReference>
<feature type="domain" description="Poly A polymerase head" evidence="10">
    <location>
        <begin position="23"/>
        <end position="143"/>
    </location>
</feature>
<name>A0ABX2I488_BLAHA</name>
<dbReference type="CDD" id="cd05398">
    <property type="entry name" value="NT_ClassII-CCAase"/>
    <property type="match status" value="1"/>
</dbReference>
<reference evidence="13 14" key="1">
    <citation type="journal article" date="2020" name="Cell Host Microbe">
        <title>Functional and Genomic Variation between Human-Derived Isolates of Lachnospiraceae Reveals Inter- and Intra-Species Diversity.</title>
        <authorList>
            <person name="Sorbara M.T."/>
            <person name="Littmann E.R."/>
            <person name="Fontana E."/>
            <person name="Moody T.U."/>
            <person name="Kohout C.E."/>
            <person name="Gjonbalaj M."/>
            <person name="Eaton V."/>
            <person name="Seok R."/>
            <person name="Leiner I.M."/>
            <person name="Pamer E.G."/>
        </authorList>
    </citation>
    <scope>NUCLEOTIDE SEQUENCE [LARGE SCALE GENOMIC DNA]</scope>
    <source>
        <strain evidence="13 14">MSK.15.26</strain>
    </source>
</reference>
<evidence type="ECO:0000256" key="8">
    <source>
        <dbReference type="ARBA" id="ARBA00022884"/>
    </source>
</evidence>
<sequence length="442" mass="50807">MKLEVPKKVQRIIRTLQEQGYDAYAVGGCVRDSLLDRSPADWDITTSAKPMEVKEIFKRTVDTGLQHGTVTVLMEKEGFEVTTYRIDGEYEDSRHPKEVIFTGNLEEDLKRRDFTINAMAYNDETGLVDVFGGIRDLESQIVRCVGNPRERFTEDALRILRAVRFSAQLGFAIEKDTAYWAKALAPTLEKISAERIQTELVKLLVSAHPQYLKTAWELGITQIVLPEFDAMMETPQNTPHHCYSVGEHTLKALEYTEADKVQRLAVLFHDMGKPAMRTTDEQGLDHFHGHPKVSAELARKILRRLRFDNDTIRKVTELVSWHECPWECTPRSLRRALSKMDAELFPVLLKIRRADVLAQSEYRREEKLERLEESRRLYEEIQRKQECISVKMLAVSGKDLIAAGMKPGKEIGDTLNAFLELVLEDPEKNTKEYLLSKVRESL</sequence>
<evidence type="ECO:0000256" key="2">
    <source>
        <dbReference type="ARBA" id="ARBA00022679"/>
    </source>
</evidence>
<dbReference type="InterPro" id="IPR006675">
    <property type="entry name" value="HDIG_dom"/>
</dbReference>
<keyword evidence="2 9" id="KW-0808">Transferase</keyword>
<keyword evidence="14" id="KW-1185">Reference proteome</keyword>
<keyword evidence="4 13" id="KW-0548">Nucleotidyltransferase</keyword>
<keyword evidence="3" id="KW-0819">tRNA processing</keyword>
<evidence type="ECO:0000256" key="5">
    <source>
        <dbReference type="ARBA" id="ARBA00022723"/>
    </source>
</evidence>
<dbReference type="NCBIfam" id="NF009814">
    <property type="entry name" value="PRK13299.1"/>
    <property type="match status" value="1"/>
</dbReference>
<keyword evidence="5" id="KW-0479">Metal-binding</keyword>
<evidence type="ECO:0000313" key="14">
    <source>
        <dbReference type="Proteomes" id="UP000822142"/>
    </source>
</evidence>
<dbReference type="SUPFAM" id="SSF81301">
    <property type="entry name" value="Nucleotidyltransferase"/>
    <property type="match status" value="1"/>
</dbReference>
<keyword evidence="8 9" id="KW-0694">RNA-binding</keyword>
<dbReference type="InterPro" id="IPR032810">
    <property type="entry name" value="CCA-adding_enz_C"/>
</dbReference>
<dbReference type="InterPro" id="IPR002646">
    <property type="entry name" value="PolA_pol_head_dom"/>
</dbReference>
<comment type="caution">
    <text evidence="13">The sequence shown here is derived from an EMBL/GenBank/DDBJ whole genome shotgun (WGS) entry which is preliminary data.</text>
</comment>
<dbReference type="CDD" id="cd00077">
    <property type="entry name" value="HDc"/>
    <property type="match status" value="1"/>
</dbReference>
<dbReference type="InterPro" id="IPR032828">
    <property type="entry name" value="PolyA_RNA-bd"/>
</dbReference>
<evidence type="ECO:0000259" key="12">
    <source>
        <dbReference type="Pfam" id="PF13735"/>
    </source>
</evidence>
<dbReference type="Gene3D" id="1.10.246.80">
    <property type="match status" value="1"/>
</dbReference>
<feature type="domain" description="CCA-adding enzyme C-terminal" evidence="12">
    <location>
        <begin position="292"/>
        <end position="437"/>
    </location>
</feature>
<dbReference type="Pfam" id="PF01743">
    <property type="entry name" value="PolyA_pol"/>
    <property type="match status" value="1"/>
</dbReference>
<dbReference type="Pfam" id="PF13735">
    <property type="entry name" value="tRNA_NucTran2_2"/>
    <property type="match status" value="1"/>
</dbReference>
<proteinExistence type="inferred from homology"/>
<dbReference type="EMBL" id="JAAITA010000003">
    <property type="protein sequence ID" value="NSJ85262.1"/>
    <property type="molecule type" value="Genomic_DNA"/>
</dbReference>
<feature type="domain" description="tRNA nucleotidyltransferase/poly(A) polymerase RNA and SrmB- binding" evidence="11">
    <location>
        <begin position="170"/>
        <end position="231"/>
    </location>
</feature>
<gene>
    <name evidence="13" type="ORF">G5A70_03510</name>
</gene>
<evidence type="ECO:0000256" key="9">
    <source>
        <dbReference type="RuleBase" id="RU003953"/>
    </source>
</evidence>
<comment type="cofactor">
    <cofactor evidence="1">
        <name>Mg(2+)</name>
        <dbReference type="ChEBI" id="CHEBI:18420"/>
    </cofactor>
</comment>
<dbReference type="EC" id="2.7.7.72" evidence="13"/>
<dbReference type="InterPro" id="IPR043519">
    <property type="entry name" value="NT_sf"/>
</dbReference>
<evidence type="ECO:0000256" key="6">
    <source>
        <dbReference type="ARBA" id="ARBA00022741"/>
    </source>
</evidence>
<keyword evidence="6" id="KW-0547">Nucleotide-binding</keyword>
<evidence type="ECO:0000313" key="13">
    <source>
        <dbReference type="EMBL" id="NSJ85262.1"/>
    </source>
</evidence>
<dbReference type="Pfam" id="PF12627">
    <property type="entry name" value="PolyA_pol_RNAbd"/>
    <property type="match status" value="1"/>
</dbReference>
<dbReference type="InterPro" id="IPR050264">
    <property type="entry name" value="Bact_CCA-adding_enz_type3_sf"/>
</dbReference>
<dbReference type="RefSeq" id="WP_173748077.1">
    <property type="nucleotide sequence ID" value="NZ_JAAITA010000003.1"/>
</dbReference>
<dbReference type="Proteomes" id="UP000822142">
    <property type="component" value="Unassembled WGS sequence"/>
</dbReference>
<dbReference type="InterPro" id="IPR003607">
    <property type="entry name" value="HD/PDEase_dom"/>
</dbReference>
<organism evidence="13 14">
    <name type="scientific">Blautia hansenii</name>
    <name type="common">Ruminococcus hansenii</name>
    <dbReference type="NCBI Taxonomy" id="1322"/>
    <lineage>
        <taxon>Bacteria</taxon>
        <taxon>Bacillati</taxon>
        <taxon>Bacillota</taxon>
        <taxon>Clostridia</taxon>
        <taxon>Lachnospirales</taxon>
        <taxon>Lachnospiraceae</taxon>
        <taxon>Blautia</taxon>
    </lineage>
</organism>
<dbReference type="NCBIfam" id="TIGR00277">
    <property type="entry name" value="HDIG"/>
    <property type="match status" value="1"/>
</dbReference>
<evidence type="ECO:0000256" key="4">
    <source>
        <dbReference type="ARBA" id="ARBA00022695"/>
    </source>
</evidence>
<dbReference type="PANTHER" id="PTHR46173:SF1">
    <property type="entry name" value="CCA TRNA NUCLEOTIDYLTRANSFERASE 1, MITOCHONDRIAL"/>
    <property type="match status" value="1"/>
</dbReference>
<protein>
    <submittedName>
        <fullName evidence="13">CCA tRNA nucleotidyltransferase</fullName>
        <ecNumber evidence="13">2.7.7.72</ecNumber>
    </submittedName>
</protein>
<keyword evidence="7" id="KW-0460">Magnesium</keyword>
<evidence type="ECO:0000259" key="11">
    <source>
        <dbReference type="Pfam" id="PF12627"/>
    </source>
</evidence>
<dbReference type="GO" id="GO:0004810">
    <property type="term" value="F:CCA tRNA nucleotidyltransferase activity"/>
    <property type="evidence" value="ECO:0007669"/>
    <property type="project" value="UniProtKB-EC"/>
</dbReference>